<feature type="transmembrane region" description="Helical" evidence="8">
    <location>
        <begin position="36"/>
        <end position="54"/>
    </location>
</feature>
<evidence type="ECO:0000256" key="4">
    <source>
        <dbReference type="ARBA" id="ARBA00022746"/>
    </source>
</evidence>
<evidence type="ECO:0000259" key="9">
    <source>
        <dbReference type="Pfam" id="PF18916"/>
    </source>
</evidence>
<dbReference type="GO" id="GO:0016872">
    <property type="term" value="F:intramolecular lyase activity"/>
    <property type="evidence" value="ECO:0007669"/>
    <property type="project" value="InterPro"/>
</dbReference>
<evidence type="ECO:0000256" key="5">
    <source>
        <dbReference type="ARBA" id="ARBA00022989"/>
    </source>
</evidence>
<evidence type="ECO:0000256" key="8">
    <source>
        <dbReference type="SAM" id="Phobius"/>
    </source>
</evidence>
<dbReference type="AlphaFoldDB" id="A0A6J6WRE5"/>
<dbReference type="InterPro" id="IPR017825">
    <property type="entry name" value="Lycopene_cyclase_dom"/>
</dbReference>
<feature type="transmembrane region" description="Helical" evidence="8">
    <location>
        <begin position="6"/>
        <end position="24"/>
    </location>
</feature>
<comment type="subcellular location">
    <subcellularLocation>
        <location evidence="1">Membrane</location>
        <topology evidence="1">Multi-pass membrane protein</topology>
    </subcellularLocation>
</comment>
<evidence type="ECO:0000256" key="6">
    <source>
        <dbReference type="ARBA" id="ARBA00023136"/>
    </source>
</evidence>
<dbReference type="GO" id="GO:0016120">
    <property type="term" value="P:carotene biosynthetic process"/>
    <property type="evidence" value="ECO:0007669"/>
    <property type="project" value="UniProtKB-ARBA"/>
</dbReference>
<accession>A0A6J6WRE5</accession>
<dbReference type="GO" id="GO:0045436">
    <property type="term" value="F:lycopene beta cyclase activity"/>
    <property type="evidence" value="ECO:0007669"/>
    <property type="project" value="UniProtKB-ARBA"/>
</dbReference>
<keyword evidence="6 8" id="KW-0472">Membrane</keyword>
<keyword evidence="3 8" id="KW-0812">Transmembrane</keyword>
<keyword evidence="7" id="KW-0413">Isomerase</keyword>
<evidence type="ECO:0000256" key="3">
    <source>
        <dbReference type="ARBA" id="ARBA00022692"/>
    </source>
</evidence>
<gene>
    <name evidence="10" type="ORF">UFOPK2982_00215</name>
    <name evidence="11" type="ORF">UFOPK4113_00215</name>
</gene>
<protein>
    <submittedName>
        <fullName evidence="10">Unannotated protein</fullName>
    </submittedName>
</protein>
<evidence type="ECO:0000313" key="11">
    <source>
        <dbReference type="EMBL" id="CAB5009528.1"/>
    </source>
</evidence>
<evidence type="ECO:0000256" key="7">
    <source>
        <dbReference type="ARBA" id="ARBA00023235"/>
    </source>
</evidence>
<feature type="transmembrane region" description="Helical" evidence="8">
    <location>
        <begin position="80"/>
        <end position="97"/>
    </location>
</feature>
<dbReference type="GO" id="GO:0016020">
    <property type="term" value="C:membrane"/>
    <property type="evidence" value="ECO:0007669"/>
    <property type="project" value="UniProtKB-SubCell"/>
</dbReference>
<evidence type="ECO:0000313" key="10">
    <source>
        <dbReference type="EMBL" id="CAB4785773.1"/>
    </source>
</evidence>
<dbReference type="EMBL" id="CAFAAE010000016">
    <property type="protein sequence ID" value="CAB4785773.1"/>
    <property type="molecule type" value="Genomic_DNA"/>
</dbReference>
<comment type="pathway">
    <text evidence="2">Carotenoid biosynthesis.</text>
</comment>
<evidence type="ECO:0000256" key="2">
    <source>
        <dbReference type="ARBA" id="ARBA00004829"/>
    </source>
</evidence>
<dbReference type="GO" id="GO:0016117">
    <property type="term" value="P:carotenoid biosynthetic process"/>
    <property type="evidence" value="ECO:0007669"/>
    <property type="project" value="UniProtKB-KW"/>
</dbReference>
<sequence length="110" mass="12947">MLKYGYLAMLLFTVAGSFWLEVFLKVRVLQRYMRALKSILPVALVFLLWDSYAIENGHWRFDHNQIIGIYGPFKIPLEEFLFFLIVPLAALMTIEAVRKVKKHWLVGDEK</sequence>
<dbReference type="NCBIfam" id="TIGR03462">
    <property type="entry name" value="CarR_dom_SF"/>
    <property type="match status" value="1"/>
</dbReference>
<proteinExistence type="predicted"/>
<keyword evidence="5 8" id="KW-1133">Transmembrane helix</keyword>
<feature type="domain" description="Lycopene cyclase" evidence="9">
    <location>
        <begin position="8"/>
        <end position="95"/>
    </location>
</feature>
<name>A0A6J6WRE5_9ZZZZ</name>
<reference evidence="10" key="1">
    <citation type="submission" date="2020-05" db="EMBL/GenBank/DDBJ databases">
        <authorList>
            <person name="Chiriac C."/>
            <person name="Salcher M."/>
            <person name="Ghai R."/>
            <person name="Kavagutti S V."/>
        </authorList>
    </citation>
    <scope>NUCLEOTIDE SEQUENCE</scope>
</reference>
<keyword evidence="4" id="KW-0125">Carotenoid biosynthesis</keyword>
<dbReference type="EMBL" id="CAFBPL010000012">
    <property type="protein sequence ID" value="CAB5009528.1"/>
    <property type="molecule type" value="Genomic_DNA"/>
</dbReference>
<dbReference type="Pfam" id="PF18916">
    <property type="entry name" value="Lycopene_cyc"/>
    <property type="match status" value="1"/>
</dbReference>
<evidence type="ECO:0000256" key="1">
    <source>
        <dbReference type="ARBA" id="ARBA00004141"/>
    </source>
</evidence>
<organism evidence="10">
    <name type="scientific">freshwater metagenome</name>
    <dbReference type="NCBI Taxonomy" id="449393"/>
    <lineage>
        <taxon>unclassified sequences</taxon>
        <taxon>metagenomes</taxon>
        <taxon>ecological metagenomes</taxon>
    </lineage>
</organism>